<gene>
    <name evidence="1" type="ORF">CH363_08370</name>
</gene>
<proteinExistence type="predicted"/>
<reference evidence="1 2" key="1">
    <citation type="submission" date="2017-07" db="EMBL/GenBank/DDBJ databases">
        <title>Leptospira spp. isolated from tropical soils.</title>
        <authorList>
            <person name="Thibeaux R."/>
            <person name="Iraola G."/>
            <person name="Ferres I."/>
            <person name="Bierque E."/>
            <person name="Girault D."/>
            <person name="Soupe-Gilbert M.-E."/>
            <person name="Picardeau M."/>
            <person name="Goarant C."/>
        </authorList>
    </citation>
    <scope>NUCLEOTIDE SEQUENCE [LARGE SCALE GENOMIC DNA]</scope>
    <source>
        <strain evidence="1 2">ATI7-C-A2</strain>
    </source>
</reference>
<sequence>MHFVLSWDIHAANQQVHNKVTEELKLVIKPYAWVRPLNTFYIVKVQGQTQWDSILDGLVKVNNANNKIVNLVMTPLMQGGNYNGLLSKDLWNSINGLTK</sequence>
<organism evidence="1 2">
    <name type="scientific">Leptospira haakeii</name>
    <dbReference type="NCBI Taxonomy" id="2023198"/>
    <lineage>
        <taxon>Bacteria</taxon>
        <taxon>Pseudomonadati</taxon>
        <taxon>Spirochaetota</taxon>
        <taxon>Spirochaetia</taxon>
        <taxon>Leptospirales</taxon>
        <taxon>Leptospiraceae</taxon>
        <taxon>Leptospira</taxon>
    </lineage>
</organism>
<keyword evidence="2" id="KW-1185">Reference proteome</keyword>
<protein>
    <submittedName>
        <fullName evidence="1">Uncharacterized protein</fullName>
    </submittedName>
</protein>
<dbReference type="EMBL" id="NPEI01000004">
    <property type="protein sequence ID" value="PKA16149.1"/>
    <property type="molecule type" value="Genomic_DNA"/>
</dbReference>
<accession>A0ABX4PK36</accession>
<name>A0ABX4PK36_9LEPT</name>
<comment type="caution">
    <text evidence="1">The sequence shown here is derived from an EMBL/GenBank/DDBJ whole genome shotgun (WGS) entry which is preliminary data.</text>
</comment>
<dbReference type="Proteomes" id="UP000231857">
    <property type="component" value="Unassembled WGS sequence"/>
</dbReference>
<evidence type="ECO:0000313" key="1">
    <source>
        <dbReference type="EMBL" id="PKA16149.1"/>
    </source>
</evidence>
<evidence type="ECO:0000313" key="2">
    <source>
        <dbReference type="Proteomes" id="UP000231857"/>
    </source>
</evidence>
<dbReference type="RefSeq" id="WP_100724990.1">
    <property type="nucleotide sequence ID" value="NZ_NPEG01000016.1"/>
</dbReference>